<keyword evidence="8 12" id="KW-1133">Transmembrane helix</keyword>
<evidence type="ECO:0000256" key="6">
    <source>
        <dbReference type="ARBA" id="ARBA00022868"/>
    </source>
</evidence>
<feature type="transmembrane region" description="Helical" evidence="12">
    <location>
        <begin position="99"/>
        <end position="124"/>
    </location>
</feature>
<evidence type="ECO:0000256" key="10">
    <source>
        <dbReference type="ARBA" id="ARBA00023136"/>
    </source>
</evidence>
<keyword evidence="11 12" id="KW-0407">Ion channel</keyword>
<protein>
    <recommendedName>
        <fullName evidence="12">Innexin</fullName>
    </recommendedName>
</protein>
<organism evidence="14 15">
    <name type="scientific">Bursaphelenchus okinawaensis</name>
    <dbReference type="NCBI Taxonomy" id="465554"/>
    <lineage>
        <taxon>Eukaryota</taxon>
        <taxon>Metazoa</taxon>
        <taxon>Ecdysozoa</taxon>
        <taxon>Nematoda</taxon>
        <taxon>Chromadorea</taxon>
        <taxon>Rhabditida</taxon>
        <taxon>Tylenchina</taxon>
        <taxon>Tylenchomorpha</taxon>
        <taxon>Aphelenchoidea</taxon>
        <taxon>Aphelenchoididae</taxon>
        <taxon>Bursaphelenchus</taxon>
    </lineage>
</organism>
<comment type="similarity">
    <text evidence="12">Belongs to the pannexin family.</text>
</comment>
<evidence type="ECO:0000256" key="12">
    <source>
        <dbReference type="RuleBase" id="RU010713"/>
    </source>
</evidence>
<dbReference type="AlphaFoldDB" id="A0A811L160"/>
<feature type="transmembrane region" description="Helical" evidence="12">
    <location>
        <begin position="20"/>
        <end position="40"/>
    </location>
</feature>
<keyword evidence="7" id="KW-0965">Cell junction</keyword>
<evidence type="ECO:0000256" key="4">
    <source>
        <dbReference type="ARBA" id="ARBA00022475"/>
    </source>
</evidence>
<keyword evidence="9 12" id="KW-0406">Ion transport</keyword>
<keyword evidence="5 12" id="KW-0812">Transmembrane</keyword>
<keyword evidence="3 12" id="KW-0813">Transport</keyword>
<dbReference type="EMBL" id="CAJFDH010000004">
    <property type="protein sequence ID" value="CAD5221457.1"/>
    <property type="molecule type" value="Genomic_DNA"/>
</dbReference>
<feature type="transmembrane region" description="Helical" evidence="12">
    <location>
        <begin position="282"/>
        <end position="306"/>
    </location>
</feature>
<dbReference type="GO" id="GO:0034220">
    <property type="term" value="P:monoatomic ion transmembrane transport"/>
    <property type="evidence" value="ECO:0007669"/>
    <property type="project" value="UniProtKB-KW"/>
</dbReference>
<keyword evidence="10 12" id="KW-0472">Membrane</keyword>
<evidence type="ECO:0000256" key="13">
    <source>
        <dbReference type="SAM" id="MobiDB-lite"/>
    </source>
</evidence>
<feature type="region of interest" description="Disordered" evidence="13">
    <location>
        <begin position="446"/>
        <end position="481"/>
    </location>
</feature>
<keyword evidence="6" id="KW-0303">Gap junction</keyword>
<keyword evidence="4" id="KW-1003">Cell membrane</keyword>
<evidence type="ECO:0000256" key="9">
    <source>
        <dbReference type="ARBA" id="ARBA00023065"/>
    </source>
</evidence>
<dbReference type="PANTHER" id="PTHR11893">
    <property type="entry name" value="INNEXIN"/>
    <property type="match status" value="1"/>
</dbReference>
<evidence type="ECO:0000256" key="3">
    <source>
        <dbReference type="ARBA" id="ARBA00022448"/>
    </source>
</evidence>
<evidence type="ECO:0000313" key="14">
    <source>
        <dbReference type="EMBL" id="CAD5221457.1"/>
    </source>
</evidence>
<dbReference type="GO" id="GO:0005243">
    <property type="term" value="F:gap junction channel activity"/>
    <property type="evidence" value="ECO:0007669"/>
    <property type="project" value="TreeGrafter"/>
</dbReference>
<dbReference type="InterPro" id="IPR000990">
    <property type="entry name" value="Innexin"/>
</dbReference>
<feature type="compositionally biased region" description="Polar residues" evidence="13">
    <location>
        <begin position="458"/>
        <end position="481"/>
    </location>
</feature>
<dbReference type="GO" id="GO:0005886">
    <property type="term" value="C:plasma membrane"/>
    <property type="evidence" value="ECO:0007669"/>
    <property type="project" value="UniProtKB-SubCell"/>
</dbReference>
<dbReference type="PRINTS" id="PR01262">
    <property type="entry name" value="INNEXIN"/>
</dbReference>
<comment type="subcellular location">
    <subcellularLocation>
        <location evidence="1">Cell junction</location>
        <location evidence="1">Gap junction</location>
    </subcellularLocation>
    <subcellularLocation>
        <location evidence="2 12">Cell membrane</location>
        <topology evidence="2 12">Multi-pass membrane protein</topology>
    </subcellularLocation>
</comment>
<comment type="caution">
    <text evidence="14">The sequence shown here is derived from an EMBL/GenBank/DDBJ whole genome shotgun (WGS) entry which is preliminary data.</text>
</comment>
<evidence type="ECO:0000256" key="5">
    <source>
        <dbReference type="ARBA" id="ARBA00022692"/>
    </source>
</evidence>
<evidence type="ECO:0000313" key="15">
    <source>
        <dbReference type="Proteomes" id="UP000614601"/>
    </source>
</evidence>
<evidence type="ECO:0000256" key="11">
    <source>
        <dbReference type="ARBA" id="ARBA00023303"/>
    </source>
</evidence>
<feature type="transmembrane region" description="Helical" evidence="12">
    <location>
        <begin position="193"/>
        <end position="215"/>
    </location>
</feature>
<dbReference type="PROSITE" id="PS51013">
    <property type="entry name" value="PANNEXIN"/>
    <property type="match status" value="1"/>
</dbReference>
<keyword evidence="15" id="KW-1185">Reference proteome</keyword>
<dbReference type="EMBL" id="CAJFCW020000004">
    <property type="protein sequence ID" value="CAG9115091.1"/>
    <property type="molecule type" value="Genomic_DNA"/>
</dbReference>
<evidence type="ECO:0000256" key="1">
    <source>
        <dbReference type="ARBA" id="ARBA00004610"/>
    </source>
</evidence>
<sequence>MISSFLSMLRFVGGRGQQDFIERLHSVFTTNILIAFAVLVSFKQFGGSPIECLIPDIFTGSWEEYTEMFCFAQDTYHVPFDEVVDAMPRMDREERQISYYQWVPFFLIMQAACFRIPSIIWSYVSDYSGLKVNEIMNMALDDNNVKPDIKANNIKALSTHLQGALHFHRRLIKRHIQPHRVFCLFNLPYSTCYVTMMFLLTRFLNLMNVFVQLYAMNMFLETNRYQFYGIDALLDVLNGRNWDKSGLFPRTTLCDFKVRVMGNIQEHTVQCTLLINLLNEKIFVFLWFWYFFLFLLTLASFMFWLWTFLMPCVNRQFIFKHLEMSELPGDTYEHSRLVSRFVRDYLRMDGVFVIRTLVFQAGVIFGTELLVDVYKSYLGIEEKMRTNFDLPPPSFMSMAMEDQSEYENRANYVRQRRKPRPNDDYYADTPLALDFNRSKIDPGLHYADSRVYPPPIPNSRTSGPPSVQPSTQPADGTQSPPASVLKAFAENQKLLDDFQQYLANNRPRQDDEKTLTRSLKLNEIMNMALDDNNVKPDIKA</sequence>
<name>A0A811L160_9BILA</name>
<evidence type="ECO:0000256" key="8">
    <source>
        <dbReference type="ARBA" id="ARBA00022989"/>
    </source>
</evidence>
<dbReference type="GO" id="GO:0005921">
    <property type="term" value="C:gap junction"/>
    <property type="evidence" value="ECO:0007669"/>
    <property type="project" value="UniProtKB-SubCell"/>
</dbReference>
<accession>A0A811L160</accession>
<dbReference type="OrthoDB" id="5867527at2759"/>
<dbReference type="Proteomes" id="UP000783686">
    <property type="component" value="Unassembled WGS sequence"/>
</dbReference>
<dbReference type="PANTHER" id="PTHR11893:SF14">
    <property type="entry name" value="INNEXIN-10"/>
    <property type="match status" value="1"/>
</dbReference>
<evidence type="ECO:0000256" key="2">
    <source>
        <dbReference type="ARBA" id="ARBA00004651"/>
    </source>
</evidence>
<reference evidence="14" key="1">
    <citation type="submission" date="2020-09" db="EMBL/GenBank/DDBJ databases">
        <authorList>
            <person name="Kikuchi T."/>
        </authorList>
    </citation>
    <scope>NUCLEOTIDE SEQUENCE</scope>
    <source>
        <strain evidence="14">SH1</strain>
    </source>
</reference>
<gene>
    <name evidence="12" type="primary">inx</name>
    <name evidence="14" type="ORF">BOKJ2_LOCUS9454</name>
</gene>
<comment type="function">
    <text evidence="12">Structural component of the gap junctions.</text>
</comment>
<dbReference type="Proteomes" id="UP000614601">
    <property type="component" value="Unassembled WGS sequence"/>
</dbReference>
<proteinExistence type="inferred from homology"/>
<dbReference type="Pfam" id="PF00876">
    <property type="entry name" value="Innexin"/>
    <property type="match status" value="1"/>
</dbReference>
<evidence type="ECO:0000256" key="7">
    <source>
        <dbReference type="ARBA" id="ARBA00022949"/>
    </source>
</evidence>